<protein>
    <submittedName>
        <fullName evidence="4">DUF3488 and transglutaminase-like domain-containing protein</fullName>
    </submittedName>
</protein>
<dbReference type="InterPro" id="IPR025403">
    <property type="entry name" value="TgpA-like_C"/>
</dbReference>
<dbReference type="InterPro" id="IPR002931">
    <property type="entry name" value="Transglutaminase-like"/>
</dbReference>
<dbReference type="PANTHER" id="PTHR42736">
    <property type="entry name" value="PROTEIN-GLUTAMINE GAMMA-GLUTAMYLTRANSFERASE"/>
    <property type="match status" value="1"/>
</dbReference>
<feature type="transmembrane region" description="Helical" evidence="2">
    <location>
        <begin position="222"/>
        <end position="240"/>
    </location>
</feature>
<dbReference type="Pfam" id="PF01841">
    <property type="entry name" value="Transglut_core"/>
    <property type="match status" value="1"/>
</dbReference>
<feature type="transmembrane region" description="Helical" evidence="2">
    <location>
        <begin position="118"/>
        <end position="136"/>
    </location>
</feature>
<dbReference type="InterPro" id="IPR021878">
    <property type="entry name" value="TgpA_N"/>
</dbReference>
<keyword evidence="2" id="KW-0472">Membrane</keyword>
<dbReference type="PANTHER" id="PTHR42736:SF1">
    <property type="entry name" value="PROTEIN-GLUTAMINE GAMMA-GLUTAMYLTRANSFERASE"/>
    <property type="match status" value="1"/>
</dbReference>
<dbReference type="Pfam" id="PF13559">
    <property type="entry name" value="DUF4129"/>
    <property type="match status" value="1"/>
</dbReference>
<accession>A0ABP6QU95</accession>
<dbReference type="RefSeq" id="WP_344839934.1">
    <property type="nucleotide sequence ID" value="NZ_BAAAUV010000054.1"/>
</dbReference>
<evidence type="ECO:0000259" key="3">
    <source>
        <dbReference type="SMART" id="SM00460"/>
    </source>
</evidence>
<evidence type="ECO:0000313" key="5">
    <source>
        <dbReference type="Proteomes" id="UP001501237"/>
    </source>
</evidence>
<sequence>MSTRPGLTAMAAAATLLGSISLYPLFKGAAWVAPGIGAILVVSGAGMLVRRYRLPAALNLVGALAALNLYLTAVYTGGQAILLFIPGPESLRRMIDLLREGWDTAETFAAPLPDGEGVRLMSTLGIGITAAVVDLIAVRLRRAAPAGLPLLAMYSVPAAVRVESVSWLAFAAGAGGYLALLVADARDQVTSWGRPVFTRRWNETETGERADARPMTSAGRRVGLAAIGIAVLIPAVLPGITSKGMFGLGGHGPGDSQTITTADPLVDLKRRLVELKDEEVLTYKTTAQRPEYLRRYSLDKFDGNRWTYSPLVTPNSSKIKDGSIPLPIGQVTVRSVEVTTEVSVSGKVKDMDFLPVPYAPSRLEISGGDWRADDASLMLFSTNAQAGGKTYKVVSDLAQPTPQELELAGTADTTGYLDVPDTVPAEVVRLARQITKGRQTPYKKAMALQTYFLKNFTYSLVPDPPSRMSNLQAFLKDRRGYCEQFAATMALMARMVDIPARVAVGFAPGTPLGGNRYSVKQKDSHAWPELFFPGSGWVRFEPTPGGPGAPSSVGVPPWATPQARQGATPEPSASAAPLPSTGPDAGATPSGGPDDPRNRFDKETGLPLDQKKHDGPPVGWILGVLAVLLLAAVPFLLSEGARRYRWSRVSDPSSAARAAWSQLRADALDHGLPWSAAETPRSVQKKLADGVPAASVPLARIAHAQELARYARPGHPVPGDPRTLHDDNRAVRTALSASADRKTRLRARVLPPSAMDALKRATEKTFDAVEGFRRR</sequence>
<dbReference type="Pfam" id="PF11992">
    <property type="entry name" value="TgpA_N"/>
    <property type="match status" value="1"/>
</dbReference>
<feature type="region of interest" description="Disordered" evidence="1">
    <location>
        <begin position="541"/>
        <end position="613"/>
    </location>
</feature>
<feature type="transmembrane region" description="Helical" evidence="2">
    <location>
        <begin position="618"/>
        <end position="638"/>
    </location>
</feature>
<feature type="transmembrane region" description="Helical" evidence="2">
    <location>
        <begin position="61"/>
        <end position="85"/>
    </location>
</feature>
<keyword evidence="2" id="KW-0812">Transmembrane</keyword>
<dbReference type="InterPro" id="IPR038765">
    <property type="entry name" value="Papain-like_cys_pep_sf"/>
</dbReference>
<organism evidence="4 5">
    <name type="scientific">Actinocorallia longicatena</name>
    <dbReference type="NCBI Taxonomy" id="111803"/>
    <lineage>
        <taxon>Bacteria</taxon>
        <taxon>Bacillati</taxon>
        <taxon>Actinomycetota</taxon>
        <taxon>Actinomycetes</taxon>
        <taxon>Streptosporangiales</taxon>
        <taxon>Thermomonosporaceae</taxon>
        <taxon>Actinocorallia</taxon>
    </lineage>
</organism>
<feature type="transmembrane region" description="Helical" evidence="2">
    <location>
        <begin position="31"/>
        <end position="49"/>
    </location>
</feature>
<evidence type="ECO:0000256" key="2">
    <source>
        <dbReference type="SAM" id="Phobius"/>
    </source>
</evidence>
<dbReference type="SMART" id="SM00460">
    <property type="entry name" value="TGc"/>
    <property type="match status" value="1"/>
</dbReference>
<feature type="domain" description="Transglutaminase-like" evidence="3">
    <location>
        <begin position="474"/>
        <end position="544"/>
    </location>
</feature>
<keyword evidence="5" id="KW-1185">Reference proteome</keyword>
<dbReference type="InterPro" id="IPR052901">
    <property type="entry name" value="Bact_TGase-like"/>
</dbReference>
<proteinExistence type="predicted"/>
<dbReference type="Proteomes" id="UP001501237">
    <property type="component" value="Unassembled WGS sequence"/>
</dbReference>
<dbReference type="Gene3D" id="3.10.620.30">
    <property type="match status" value="1"/>
</dbReference>
<dbReference type="EMBL" id="BAAAUV010000054">
    <property type="protein sequence ID" value="GAA3242855.1"/>
    <property type="molecule type" value="Genomic_DNA"/>
</dbReference>
<name>A0ABP6QU95_9ACTN</name>
<keyword evidence="2" id="KW-1133">Transmembrane helix</keyword>
<gene>
    <name evidence="4" type="ORF">GCM10010468_80740</name>
</gene>
<evidence type="ECO:0000313" key="4">
    <source>
        <dbReference type="EMBL" id="GAA3242855.1"/>
    </source>
</evidence>
<dbReference type="SUPFAM" id="SSF54001">
    <property type="entry name" value="Cysteine proteinases"/>
    <property type="match status" value="1"/>
</dbReference>
<evidence type="ECO:0000256" key="1">
    <source>
        <dbReference type="SAM" id="MobiDB-lite"/>
    </source>
</evidence>
<reference evidence="5" key="1">
    <citation type="journal article" date="2019" name="Int. J. Syst. Evol. Microbiol.">
        <title>The Global Catalogue of Microorganisms (GCM) 10K type strain sequencing project: providing services to taxonomists for standard genome sequencing and annotation.</title>
        <authorList>
            <consortium name="The Broad Institute Genomics Platform"/>
            <consortium name="The Broad Institute Genome Sequencing Center for Infectious Disease"/>
            <person name="Wu L."/>
            <person name="Ma J."/>
        </authorList>
    </citation>
    <scope>NUCLEOTIDE SEQUENCE [LARGE SCALE GENOMIC DNA]</scope>
    <source>
        <strain evidence="5">JCM 9377</strain>
    </source>
</reference>
<comment type="caution">
    <text evidence="4">The sequence shown here is derived from an EMBL/GenBank/DDBJ whole genome shotgun (WGS) entry which is preliminary data.</text>
</comment>
<feature type="compositionally biased region" description="Basic and acidic residues" evidence="1">
    <location>
        <begin position="594"/>
        <end position="613"/>
    </location>
</feature>